<evidence type="ECO:0000256" key="1">
    <source>
        <dbReference type="ARBA" id="ARBA00006484"/>
    </source>
</evidence>
<dbReference type="PANTHER" id="PTHR43391">
    <property type="entry name" value="RETINOL DEHYDROGENASE-RELATED"/>
    <property type="match status" value="1"/>
</dbReference>
<proteinExistence type="inferred from homology"/>
<dbReference type="AlphaFoldDB" id="A0AAJ6CM67"/>
<evidence type="ECO:0000256" key="4">
    <source>
        <dbReference type="SAM" id="SignalP"/>
    </source>
</evidence>
<dbReference type="InterPro" id="IPR002347">
    <property type="entry name" value="SDR_fam"/>
</dbReference>
<protein>
    <recommendedName>
        <fullName evidence="7">NAD(P)-binding protein</fullName>
    </recommendedName>
</protein>
<feature type="chain" id="PRO_5042618365" description="NAD(P)-binding protein" evidence="4">
    <location>
        <begin position="22"/>
        <end position="340"/>
    </location>
</feature>
<gene>
    <name evidence="5" type="ORF">MARU1_003834</name>
</gene>
<evidence type="ECO:0000313" key="6">
    <source>
        <dbReference type="Proteomes" id="UP001217582"/>
    </source>
</evidence>
<dbReference type="Pfam" id="PF00106">
    <property type="entry name" value="adh_short"/>
    <property type="match status" value="1"/>
</dbReference>
<name>A0AAJ6CM67_9BASI</name>
<dbReference type="InterPro" id="IPR036291">
    <property type="entry name" value="NAD(P)-bd_dom_sf"/>
</dbReference>
<evidence type="ECO:0008006" key="7">
    <source>
        <dbReference type="Google" id="ProtNLM"/>
    </source>
</evidence>
<accession>A0AAJ6CM67</accession>
<dbReference type="Gene3D" id="3.40.50.720">
    <property type="entry name" value="NAD(P)-binding Rossmann-like Domain"/>
    <property type="match status" value="1"/>
</dbReference>
<dbReference type="EMBL" id="CP119924">
    <property type="protein sequence ID" value="WFD17771.1"/>
    <property type="molecule type" value="Genomic_DNA"/>
</dbReference>
<dbReference type="GO" id="GO:0016491">
    <property type="term" value="F:oxidoreductase activity"/>
    <property type="evidence" value="ECO:0007669"/>
    <property type="project" value="UniProtKB-KW"/>
</dbReference>
<sequence length="340" mass="37266">MPRLAWTLVACVLLHVVWTYARRKKRTQYVDAGAERVLILGASTPDGLGAELLRQYVERGAKHIMIVGRRQHALEDVRKRYPGVHVHAADLTRTQSVLALRDAVVRCMGGLDTLHMVFGATSILPILGVAGVDPCGVNSETEERGLTHATQDGLNRIGETVQRSCDANVKGPAIVLGALIPLMQTTSQRPAVVTIGSVAGLIPAPTRAVYCASKSAQHLLVRSVDLECESQAGMPGPGQSRRARVHFLLVAPGPIKNSFVATYSVDASTGPRDRRDQALRVEDVVRATLRRVDAEQWGVLVMPSYLRVAWILTCLDATYVYPTDLRRAWLGRAAHRLYRY</sequence>
<evidence type="ECO:0000256" key="2">
    <source>
        <dbReference type="ARBA" id="ARBA00022857"/>
    </source>
</evidence>
<evidence type="ECO:0000313" key="5">
    <source>
        <dbReference type="EMBL" id="WFD17771.1"/>
    </source>
</evidence>
<organism evidence="5 6">
    <name type="scientific">Malassezia arunalokei</name>
    <dbReference type="NCBI Taxonomy" id="1514897"/>
    <lineage>
        <taxon>Eukaryota</taxon>
        <taxon>Fungi</taxon>
        <taxon>Dikarya</taxon>
        <taxon>Basidiomycota</taxon>
        <taxon>Ustilaginomycotina</taxon>
        <taxon>Malasseziomycetes</taxon>
        <taxon>Malasseziales</taxon>
        <taxon>Malasseziaceae</taxon>
        <taxon>Malassezia</taxon>
    </lineage>
</organism>
<keyword evidence="4" id="KW-0732">Signal</keyword>
<dbReference type="GO" id="GO:0005829">
    <property type="term" value="C:cytosol"/>
    <property type="evidence" value="ECO:0007669"/>
    <property type="project" value="TreeGrafter"/>
</dbReference>
<keyword evidence="3" id="KW-0560">Oxidoreductase</keyword>
<keyword evidence="6" id="KW-1185">Reference proteome</keyword>
<dbReference type="SUPFAM" id="SSF51735">
    <property type="entry name" value="NAD(P)-binding Rossmann-fold domains"/>
    <property type="match status" value="1"/>
</dbReference>
<feature type="signal peptide" evidence="4">
    <location>
        <begin position="1"/>
        <end position="21"/>
    </location>
</feature>
<reference evidence="5 6" key="1">
    <citation type="submission" date="2023-03" db="EMBL/GenBank/DDBJ databases">
        <title>Mating type loci evolution in Malassezia.</title>
        <authorList>
            <person name="Coelho M.A."/>
        </authorList>
    </citation>
    <scope>NUCLEOTIDE SEQUENCE [LARGE SCALE GENOMIC DNA]</scope>
    <source>
        <strain evidence="5 6">CBS 13387</strain>
    </source>
</reference>
<keyword evidence="2" id="KW-0521">NADP</keyword>
<evidence type="ECO:0000256" key="3">
    <source>
        <dbReference type="ARBA" id="ARBA00023002"/>
    </source>
</evidence>
<dbReference type="PANTHER" id="PTHR43391:SF14">
    <property type="entry name" value="DEHYDROGENASE_REDUCTASE SDR FAMILY PROTEIN 7-LIKE"/>
    <property type="match status" value="1"/>
</dbReference>
<comment type="similarity">
    <text evidence="1">Belongs to the short-chain dehydrogenases/reductases (SDR) family.</text>
</comment>
<dbReference type="Proteomes" id="UP001217582">
    <property type="component" value="Chromosome 9"/>
</dbReference>